<dbReference type="Gene3D" id="1.10.3720.10">
    <property type="entry name" value="MetI-like"/>
    <property type="match status" value="2"/>
</dbReference>
<dbReference type="SUPFAM" id="SSF161098">
    <property type="entry name" value="MetI-like"/>
    <property type="match status" value="2"/>
</dbReference>
<keyword evidence="4" id="KW-0997">Cell inner membrane</keyword>
<dbReference type="PROSITE" id="PS50928">
    <property type="entry name" value="ABC_TM1"/>
    <property type="match status" value="2"/>
</dbReference>
<proteinExistence type="inferred from homology"/>
<reference evidence="12" key="1">
    <citation type="journal article" date="2019" name="Int. J. Syst. Evol. Microbiol.">
        <title>The Global Catalogue of Microorganisms (GCM) 10K type strain sequencing project: providing services to taxonomists for standard genome sequencing and annotation.</title>
        <authorList>
            <consortium name="The Broad Institute Genomics Platform"/>
            <consortium name="The Broad Institute Genome Sequencing Center for Infectious Disease"/>
            <person name="Wu L."/>
            <person name="Ma J."/>
        </authorList>
    </citation>
    <scope>NUCLEOTIDE SEQUENCE [LARGE SCALE GENOMIC DNA]</scope>
    <source>
        <strain evidence="12">CCUG 51943</strain>
    </source>
</reference>
<dbReference type="PANTHER" id="PTHR43357">
    <property type="entry name" value="INNER MEMBRANE ABC TRANSPORTER PERMEASE PROTEIN YDCV"/>
    <property type="match status" value="1"/>
</dbReference>
<dbReference type="Proteomes" id="UP001596244">
    <property type="component" value="Unassembled WGS sequence"/>
</dbReference>
<keyword evidence="6 8" id="KW-1133">Transmembrane helix</keyword>
<dbReference type="Pfam" id="PF00528">
    <property type="entry name" value="BPD_transp_1"/>
    <property type="match status" value="2"/>
</dbReference>
<evidence type="ECO:0000313" key="11">
    <source>
        <dbReference type="EMBL" id="MFC6147077.1"/>
    </source>
</evidence>
<keyword evidence="7 8" id="KW-0472">Membrane</keyword>
<accession>A0ABW1QE39</accession>
<evidence type="ECO:0000256" key="6">
    <source>
        <dbReference type="ARBA" id="ARBA00022989"/>
    </source>
</evidence>
<dbReference type="RefSeq" id="WP_377001713.1">
    <property type="nucleotide sequence ID" value="NZ_JBHSQE010000009.1"/>
</dbReference>
<feature type="transmembrane region" description="Helical" evidence="8">
    <location>
        <begin position="156"/>
        <end position="179"/>
    </location>
</feature>
<dbReference type="CDD" id="cd06261">
    <property type="entry name" value="TM_PBP2"/>
    <property type="match status" value="2"/>
</dbReference>
<sequence>MSINPPPGRRASARRPFGRSRATSEQLQQCRPPLPRLRRTRLSRAHPALLTLAVVTVAVVATPLLFLLTEVFAADPQRITGALQRPRTLQLMINTLLLTAGATVGTVLIGVPTAFLLVRTNLVGRRWWWIAAALPLAIPSYVAGLAWVSGTPLRGYIGSVLVLVLVSTPYVTLPVAAALRRADTSIEEVARTLGRSPLRAFLTMTLPQVAPAAGAGALLVALYSISEFGVVAIMRYPALTPAVQTAFSGTFNRELAMVLSLLLVVLALLVVAAERALRRPVTALRVRGDDAAPLALSRGGQVLASLALGTVFLASVGMPVAVLVHRLIISVAGREVEVERLLAAARTTVLLGLGGALVATLLALPVGILAARQRTRLVAGLETATFLGHGLPGIVLGLSMVYLALRVVPSLYQTIGLLIIAYGILYVPKAVGSVRTAVAQVPVRLEETSRILGRSPWQTWTEVTGRVAWPGIAAGAMLVALTVMKELPATLMLRPTGTDTLATRLWQLTDIAAYGGAAPYGLMLIAVATIPALVLARQPGESR</sequence>
<comment type="similarity">
    <text evidence="8">Belongs to the binding-protein-dependent transport system permease family.</text>
</comment>
<feature type="transmembrane region" description="Helical" evidence="8">
    <location>
        <begin position="411"/>
        <end position="427"/>
    </location>
</feature>
<evidence type="ECO:0000259" key="10">
    <source>
        <dbReference type="PROSITE" id="PS50928"/>
    </source>
</evidence>
<evidence type="ECO:0000256" key="3">
    <source>
        <dbReference type="ARBA" id="ARBA00022475"/>
    </source>
</evidence>
<feature type="transmembrane region" description="Helical" evidence="8">
    <location>
        <begin position="127"/>
        <end position="150"/>
    </location>
</feature>
<feature type="domain" description="ABC transmembrane type-1" evidence="10">
    <location>
        <begin position="345"/>
        <end position="535"/>
    </location>
</feature>
<feature type="transmembrane region" description="Helical" evidence="8">
    <location>
        <begin position="255"/>
        <end position="277"/>
    </location>
</feature>
<comment type="caution">
    <text evidence="11">The sequence shown here is derived from an EMBL/GenBank/DDBJ whole genome shotgun (WGS) entry which is preliminary data.</text>
</comment>
<feature type="transmembrane region" description="Helical" evidence="8">
    <location>
        <begin position="306"/>
        <end position="329"/>
    </location>
</feature>
<gene>
    <name evidence="11" type="ORF">ACFPUZ_09690</name>
</gene>
<protein>
    <submittedName>
        <fullName evidence="11">ABC transporter permease</fullName>
    </submittedName>
</protein>
<dbReference type="EMBL" id="JBHSQE010000009">
    <property type="protein sequence ID" value="MFC6147077.1"/>
    <property type="molecule type" value="Genomic_DNA"/>
</dbReference>
<evidence type="ECO:0000256" key="5">
    <source>
        <dbReference type="ARBA" id="ARBA00022692"/>
    </source>
</evidence>
<keyword evidence="5 8" id="KW-0812">Transmembrane</keyword>
<organism evidence="11 12">
    <name type="scientific">Corynebacterium nasicanis</name>
    <dbReference type="NCBI Taxonomy" id="1448267"/>
    <lineage>
        <taxon>Bacteria</taxon>
        <taxon>Bacillati</taxon>
        <taxon>Actinomycetota</taxon>
        <taxon>Actinomycetes</taxon>
        <taxon>Mycobacteriales</taxon>
        <taxon>Corynebacteriaceae</taxon>
        <taxon>Corynebacterium</taxon>
    </lineage>
</organism>
<keyword evidence="2 8" id="KW-0813">Transport</keyword>
<feature type="region of interest" description="Disordered" evidence="9">
    <location>
        <begin position="1"/>
        <end position="29"/>
    </location>
</feature>
<dbReference type="PANTHER" id="PTHR43357:SF3">
    <property type="entry name" value="FE(3+)-TRANSPORT SYSTEM PERMEASE PROTEIN FBPB 2"/>
    <property type="match status" value="1"/>
</dbReference>
<dbReference type="InterPro" id="IPR000515">
    <property type="entry name" value="MetI-like"/>
</dbReference>
<feature type="transmembrane region" description="Helical" evidence="8">
    <location>
        <begin position="349"/>
        <end position="371"/>
    </location>
</feature>
<evidence type="ECO:0000256" key="4">
    <source>
        <dbReference type="ARBA" id="ARBA00022519"/>
    </source>
</evidence>
<evidence type="ECO:0000256" key="8">
    <source>
        <dbReference type="RuleBase" id="RU363032"/>
    </source>
</evidence>
<evidence type="ECO:0000256" key="7">
    <source>
        <dbReference type="ARBA" id="ARBA00023136"/>
    </source>
</evidence>
<comment type="subcellular location">
    <subcellularLocation>
        <location evidence="1">Cell inner membrane</location>
        <topology evidence="1">Multi-pass membrane protein</topology>
    </subcellularLocation>
    <subcellularLocation>
        <location evidence="8">Cell membrane</location>
        <topology evidence="8">Multi-pass membrane protein</topology>
    </subcellularLocation>
</comment>
<evidence type="ECO:0000256" key="9">
    <source>
        <dbReference type="SAM" id="MobiDB-lite"/>
    </source>
</evidence>
<feature type="transmembrane region" description="Helical" evidence="8">
    <location>
        <begin position="89"/>
        <end position="115"/>
    </location>
</feature>
<feature type="transmembrane region" description="Helical" evidence="8">
    <location>
        <begin position="200"/>
        <end position="225"/>
    </location>
</feature>
<evidence type="ECO:0000313" key="12">
    <source>
        <dbReference type="Proteomes" id="UP001596244"/>
    </source>
</evidence>
<evidence type="ECO:0000256" key="1">
    <source>
        <dbReference type="ARBA" id="ARBA00004429"/>
    </source>
</evidence>
<keyword evidence="3" id="KW-1003">Cell membrane</keyword>
<evidence type="ECO:0000256" key="2">
    <source>
        <dbReference type="ARBA" id="ARBA00022448"/>
    </source>
</evidence>
<feature type="transmembrane region" description="Helical" evidence="8">
    <location>
        <begin position="511"/>
        <end position="536"/>
    </location>
</feature>
<keyword evidence="12" id="KW-1185">Reference proteome</keyword>
<feature type="transmembrane region" description="Helical" evidence="8">
    <location>
        <begin position="48"/>
        <end position="69"/>
    </location>
</feature>
<name>A0ABW1QE39_9CORY</name>
<feature type="transmembrane region" description="Helical" evidence="8">
    <location>
        <begin position="383"/>
        <end position="405"/>
    </location>
</feature>
<dbReference type="InterPro" id="IPR035906">
    <property type="entry name" value="MetI-like_sf"/>
</dbReference>
<feature type="transmembrane region" description="Helical" evidence="8">
    <location>
        <begin position="467"/>
        <end position="484"/>
    </location>
</feature>
<feature type="domain" description="ABC transmembrane type-1" evidence="10">
    <location>
        <begin position="92"/>
        <end position="272"/>
    </location>
</feature>